<dbReference type="Proteomes" id="UP001296921">
    <property type="component" value="Unassembled WGS sequence"/>
</dbReference>
<organism evidence="1 2">
    <name type="scientific">Limnobaculum allomyrinae</name>
    <dbReference type="NCBI Taxonomy" id="2791986"/>
    <lineage>
        <taxon>Bacteria</taxon>
        <taxon>Pseudomonadati</taxon>
        <taxon>Pseudomonadota</taxon>
        <taxon>Gammaproteobacteria</taxon>
        <taxon>Enterobacterales</taxon>
        <taxon>Budviciaceae</taxon>
        <taxon>Limnobaculum</taxon>
    </lineage>
</organism>
<comment type="caution">
    <text evidence="1">The sequence shown here is derived from an EMBL/GenBank/DDBJ whole genome shotgun (WGS) entry which is preliminary data.</text>
</comment>
<dbReference type="EMBL" id="JADRCR010000012">
    <property type="protein sequence ID" value="MBK5145596.1"/>
    <property type="molecule type" value="Genomic_DNA"/>
</dbReference>
<accession>A0ABS1IV12</accession>
<reference evidence="1 2" key="1">
    <citation type="submission" date="2020-11" db="EMBL/GenBank/DDBJ databases">
        <title>Insectihabitans protaetiae gen. nov. sp. nov. and Insectihabitans allomyrinae sp. nov., isolated from larvae of Protaetia brevitarsis seulensis and Allomyrina dichotoma, respectively.</title>
        <authorList>
            <person name="Lee S.D."/>
            <person name="Byeon Y.-S."/>
            <person name="Kim S.-M."/>
            <person name="Yang H.L."/>
            <person name="Kim I.S."/>
        </authorList>
    </citation>
    <scope>NUCLEOTIDE SEQUENCE [LARGE SCALE GENOMIC DNA]</scope>
    <source>
        <strain evidence="1 2">BWR-B9</strain>
    </source>
</reference>
<keyword evidence="2" id="KW-1185">Reference proteome</keyword>
<dbReference type="RefSeq" id="WP_218468474.1">
    <property type="nucleotide sequence ID" value="NZ_JADRCR010000012.1"/>
</dbReference>
<sequence>MSWKNKIGSCFGSADMIYAIHPSDIKSANELVKTAMEEGVGFNEFCTAMEN</sequence>
<proteinExistence type="predicted"/>
<evidence type="ECO:0000313" key="2">
    <source>
        <dbReference type="Proteomes" id="UP001296921"/>
    </source>
</evidence>
<evidence type="ECO:0000313" key="1">
    <source>
        <dbReference type="EMBL" id="MBK5145596.1"/>
    </source>
</evidence>
<gene>
    <name evidence="1" type="ORF">I2494_18120</name>
</gene>
<name>A0ABS1IV12_9GAMM</name>
<protein>
    <submittedName>
        <fullName evidence="1">Uncharacterized protein</fullName>
    </submittedName>
</protein>